<dbReference type="PROSITE" id="PS50127">
    <property type="entry name" value="UBC_2"/>
    <property type="match status" value="1"/>
</dbReference>
<dbReference type="GO" id="GO:0016740">
    <property type="term" value="F:transferase activity"/>
    <property type="evidence" value="ECO:0007669"/>
    <property type="project" value="UniProtKB-KW"/>
</dbReference>
<keyword evidence="4" id="KW-0067">ATP-binding</keyword>
<dbReference type="Proteomes" id="UP000054843">
    <property type="component" value="Unassembled WGS sequence"/>
</dbReference>
<feature type="active site" description="Glycyl thioester intermediate" evidence="3">
    <location>
        <position position="125"/>
    </location>
</feature>
<dbReference type="InterPro" id="IPR016135">
    <property type="entry name" value="UBQ-conjugating_enzyme/RWD"/>
</dbReference>
<dbReference type="PANTHER" id="PTHR24067">
    <property type="entry name" value="UBIQUITIN-CONJUGATING ENZYME E2"/>
    <property type="match status" value="1"/>
</dbReference>
<organism evidence="6 7">
    <name type="scientific">Trichinella papuae</name>
    <dbReference type="NCBI Taxonomy" id="268474"/>
    <lineage>
        <taxon>Eukaryota</taxon>
        <taxon>Metazoa</taxon>
        <taxon>Ecdysozoa</taxon>
        <taxon>Nematoda</taxon>
        <taxon>Enoplea</taxon>
        <taxon>Dorylaimia</taxon>
        <taxon>Trichinellida</taxon>
        <taxon>Trichinellidae</taxon>
        <taxon>Trichinella</taxon>
    </lineage>
</organism>
<proteinExistence type="inferred from homology"/>
<dbReference type="SUPFAM" id="SSF54495">
    <property type="entry name" value="UBC-like"/>
    <property type="match status" value="1"/>
</dbReference>
<evidence type="ECO:0000313" key="6">
    <source>
        <dbReference type="EMBL" id="KRZ72435.1"/>
    </source>
</evidence>
<comment type="caution">
    <text evidence="6">The sequence shown here is derived from an EMBL/GenBank/DDBJ whole genome shotgun (WGS) entry which is preliminary data.</text>
</comment>
<keyword evidence="2 4" id="KW-0833">Ubl conjugation pathway</keyword>
<dbReference type="STRING" id="268474.A0A0V1MLI6"/>
<dbReference type="CDD" id="cd23798">
    <property type="entry name" value="UBCc_UBE2I"/>
    <property type="match status" value="1"/>
</dbReference>
<reference evidence="6 7" key="1">
    <citation type="submission" date="2015-01" db="EMBL/GenBank/DDBJ databases">
        <title>Evolution of Trichinella species and genotypes.</title>
        <authorList>
            <person name="Korhonen P.K."/>
            <person name="Edoardo P."/>
            <person name="Giuseppe L.R."/>
            <person name="Gasser R.B."/>
        </authorList>
    </citation>
    <scope>NUCLEOTIDE SEQUENCE [LARGE SCALE GENOMIC DNA]</scope>
    <source>
        <strain evidence="6">ISS1980</strain>
    </source>
</reference>
<accession>A0A0V1MLI6</accession>
<dbReference type="OrthoDB" id="6600758at2759"/>
<dbReference type="EMBL" id="JYDO01000079">
    <property type="protein sequence ID" value="KRZ72435.1"/>
    <property type="molecule type" value="Genomic_DNA"/>
</dbReference>
<evidence type="ECO:0000256" key="1">
    <source>
        <dbReference type="ARBA" id="ARBA00022679"/>
    </source>
</evidence>
<protein>
    <submittedName>
        <fullName evidence="6">SUMO-conjugating enzyme UBC9</fullName>
    </submittedName>
</protein>
<evidence type="ECO:0000256" key="4">
    <source>
        <dbReference type="RuleBase" id="RU362109"/>
    </source>
</evidence>
<dbReference type="PROSITE" id="PS00183">
    <property type="entry name" value="UBC_1"/>
    <property type="match status" value="1"/>
</dbReference>
<dbReference type="InterPro" id="IPR000608">
    <property type="entry name" value="UBC"/>
</dbReference>
<keyword evidence="7" id="KW-1185">Reference proteome</keyword>
<feature type="non-terminal residue" evidence="6">
    <location>
        <position position="1"/>
    </location>
</feature>
<keyword evidence="1" id="KW-0808">Transferase</keyword>
<evidence type="ECO:0000313" key="7">
    <source>
        <dbReference type="Proteomes" id="UP000054843"/>
    </source>
</evidence>
<feature type="domain" description="UBC core" evidence="5">
    <location>
        <begin position="37"/>
        <end position="188"/>
    </location>
</feature>
<gene>
    <name evidence="6" type="primary">ubc-9</name>
    <name evidence="6" type="ORF">T10_7453</name>
</gene>
<comment type="similarity">
    <text evidence="4">Belongs to the ubiquitin-conjugating enzyme family.</text>
</comment>
<dbReference type="Gene3D" id="3.10.110.10">
    <property type="entry name" value="Ubiquitin Conjugating Enzyme"/>
    <property type="match status" value="1"/>
</dbReference>
<evidence type="ECO:0000259" key="5">
    <source>
        <dbReference type="PROSITE" id="PS50127"/>
    </source>
</evidence>
<sequence length="198" mass="22869">LPIPLMVIIVFIGTVDLQEVFIVRMFQVDQKKSLPDEVARRVCEQFVAYKKKYGFNFIAKPVTKNGQEDFSEWICGFPGRKGTLWEGALLKLRVTFPSNYPVEPPAFIFDPPIPHPNVYPNGYVCLSMLDQTNWKQGTTVSQLFKALDNIMDHPDRENPANAVAFFEFCERPEKYNERMRKAAKKFNFVQFAKTYNTG</sequence>
<evidence type="ECO:0000256" key="2">
    <source>
        <dbReference type="ARBA" id="ARBA00022786"/>
    </source>
</evidence>
<dbReference type="AlphaFoldDB" id="A0A0V1MLI6"/>
<dbReference type="InterPro" id="IPR023313">
    <property type="entry name" value="UBQ-conjugating_AS"/>
</dbReference>
<dbReference type="InterPro" id="IPR050113">
    <property type="entry name" value="Ub_conjugating_enzyme"/>
</dbReference>
<keyword evidence="4" id="KW-0547">Nucleotide-binding</keyword>
<name>A0A0V1MLI6_9BILA</name>
<dbReference type="GO" id="GO:0032446">
    <property type="term" value="P:protein modification by small protein conjugation"/>
    <property type="evidence" value="ECO:0007669"/>
    <property type="project" value="UniProtKB-ARBA"/>
</dbReference>
<dbReference type="SMART" id="SM00212">
    <property type="entry name" value="UBCc"/>
    <property type="match status" value="1"/>
</dbReference>
<dbReference type="Pfam" id="PF00179">
    <property type="entry name" value="UQ_con"/>
    <property type="match status" value="1"/>
</dbReference>
<dbReference type="GO" id="GO:0005524">
    <property type="term" value="F:ATP binding"/>
    <property type="evidence" value="ECO:0007669"/>
    <property type="project" value="UniProtKB-UniRule"/>
</dbReference>
<evidence type="ECO:0000256" key="3">
    <source>
        <dbReference type="PROSITE-ProRule" id="PRU10133"/>
    </source>
</evidence>